<evidence type="ECO:0000313" key="3">
    <source>
        <dbReference type="EMBL" id="MQT78275.1"/>
    </source>
</evidence>
<dbReference type="FunFam" id="3.30.559.10:FF:000023">
    <property type="entry name" value="Non-ribosomal peptide synthetase"/>
    <property type="match status" value="1"/>
</dbReference>
<sequence length="264" mass="30352">MSLDDVLHICRERQIELWATDGKLHFRAPQGALDAVLADRIRAKRDALMVHLSPQQWRAQPEQALQPFALSAVQGAYVLGRNPAFDYGGNACHLYVEYPWPANVDTEHLEQAWNAVVQRHPMLRAVVDNHQQCVQAQVPWQQLPVHDRRDAKPEAFEAHLNSVRKRLDHACHALDQWPILLPELSVGREQAILHCSVDFTLLDYASLQLLLAELTQRYLEPTRHWPVLEATFRDYLEHEQQARNSAAWLGDKAWWLARLDSLPG</sequence>
<organism evidence="3 4">
    <name type="scientific">Pseudomonas helleri</name>
    <dbReference type="NCBI Taxonomy" id="1608996"/>
    <lineage>
        <taxon>Bacteria</taxon>
        <taxon>Pseudomonadati</taxon>
        <taxon>Pseudomonadota</taxon>
        <taxon>Gammaproteobacteria</taxon>
        <taxon>Pseudomonadales</taxon>
        <taxon>Pseudomonadaceae</taxon>
        <taxon>Pseudomonas</taxon>
    </lineage>
</organism>
<dbReference type="RefSeq" id="WP_228394653.1">
    <property type="nucleotide sequence ID" value="NZ_WIWF01000314.1"/>
</dbReference>
<comment type="caution">
    <text evidence="3">The sequence shown here is derived from an EMBL/GenBank/DDBJ whole genome shotgun (WGS) entry which is preliminary data.</text>
</comment>
<dbReference type="InterPro" id="IPR001242">
    <property type="entry name" value="Condensation_dom"/>
</dbReference>
<dbReference type="EMBL" id="WIWF01000314">
    <property type="protein sequence ID" value="MQT78275.1"/>
    <property type="molecule type" value="Genomic_DNA"/>
</dbReference>
<feature type="domain" description="TubC N-terminal docking" evidence="2">
    <location>
        <begin position="7"/>
        <end position="52"/>
    </location>
</feature>
<feature type="non-terminal residue" evidence="3">
    <location>
        <position position="264"/>
    </location>
</feature>
<dbReference type="SUPFAM" id="SSF52777">
    <property type="entry name" value="CoA-dependent acyltransferases"/>
    <property type="match status" value="1"/>
</dbReference>
<dbReference type="Gene3D" id="1.10.10.1830">
    <property type="entry name" value="Non-ribosomal peptide synthase, adenylation domain"/>
    <property type="match status" value="1"/>
</dbReference>
<feature type="domain" description="Condensation" evidence="1">
    <location>
        <begin position="69"/>
        <end position="261"/>
    </location>
</feature>
<dbReference type="Pfam" id="PF00668">
    <property type="entry name" value="Condensation"/>
    <property type="match status" value="1"/>
</dbReference>
<proteinExistence type="predicted"/>
<accession>A0A7X1X2X1</accession>
<dbReference type="AlphaFoldDB" id="A0A7X1X2X1"/>
<dbReference type="InterPro" id="IPR041464">
    <property type="entry name" value="TubC_N"/>
</dbReference>
<evidence type="ECO:0000313" key="4">
    <source>
        <dbReference type="Proteomes" id="UP000447574"/>
    </source>
</evidence>
<reference evidence="3 4" key="1">
    <citation type="submission" date="2019-10" db="EMBL/GenBank/DDBJ databases">
        <title>Evaluation of single-gene subtyping targets for Pseudomonas.</title>
        <authorList>
            <person name="Reichler S.J."/>
            <person name="Orsi R.H."/>
            <person name="Wiedmann M."/>
            <person name="Martin N.H."/>
            <person name="Murphy S.I."/>
        </authorList>
    </citation>
    <scope>NUCLEOTIDE SEQUENCE [LARGE SCALE GENOMIC DNA]</scope>
    <source>
        <strain evidence="3 4">FSL R10-2932</strain>
    </source>
</reference>
<name>A0A7X1X2X1_9PSED</name>
<evidence type="ECO:0000259" key="1">
    <source>
        <dbReference type="Pfam" id="PF00668"/>
    </source>
</evidence>
<gene>
    <name evidence="3" type="ORF">GHO37_29070</name>
</gene>
<dbReference type="Gene3D" id="3.30.559.10">
    <property type="entry name" value="Chloramphenicol acetyltransferase-like domain"/>
    <property type="match status" value="1"/>
</dbReference>
<dbReference type="GO" id="GO:0003824">
    <property type="term" value="F:catalytic activity"/>
    <property type="evidence" value="ECO:0007669"/>
    <property type="project" value="InterPro"/>
</dbReference>
<dbReference type="Proteomes" id="UP000447574">
    <property type="component" value="Unassembled WGS sequence"/>
</dbReference>
<evidence type="ECO:0000259" key="2">
    <source>
        <dbReference type="Pfam" id="PF18563"/>
    </source>
</evidence>
<dbReference type="InterPro" id="IPR023213">
    <property type="entry name" value="CAT-like_dom_sf"/>
</dbReference>
<protein>
    <submittedName>
        <fullName evidence="3">Non-ribosomal peptide synthetase</fullName>
    </submittedName>
</protein>
<dbReference type="InterPro" id="IPR044894">
    <property type="entry name" value="TubC_N_sf"/>
</dbReference>
<dbReference type="Pfam" id="PF18563">
    <property type="entry name" value="TubC_N"/>
    <property type="match status" value="1"/>
</dbReference>